<dbReference type="EMBL" id="JAVIXS010000020">
    <property type="protein sequence ID" value="MDR4954839.1"/>
    <property type="molecule type" value="Genomic_DNA"/>
</dbReference>
<evidence type="ECO:0008006" key="4">
    <source>
        <dbReference type="Google" id="ProtNLM"/>
    </source>
</evidence>
<dbReference type="Proteomes" id="UP001260959">
    <property type="component" value="Unassembled WGS sequence"/>
</dbReference>
<protein>
    <recommendedName>
        <fullName evidence="4">DUF4178 domain-containing protein</fullName>
    </recommendedName>
</protein>
<evidence type="ECO:0000313" key="2">
    <source>
        <dbReference type="EMBL" id="MDR4954839.1"/>
    </source>
</evidence>
<comment type="caution">
    <text evidence="2">The sequence shown here is derived from an EMBL/GenBank/DDBJ whole genome shotgun (WGS) entry which is preliminary data.</text>
</comment>
<feature type="transmembrane region" description="Helical" evidence="1">
    <location>
        <begin position="186"/>
        <end position="210"/>
    </location>
</feature>
<reference evidence="2 3" key="1">
    <citation type="submission" date="2023-08" db="EMBL/GenBank/DDBJ databases">
        <authorList>
            <person name="Maltman C."/>
        </authorList>
    </citation>
    <scope>NUCLEOTIDE SEQUENCE [LARGE SCALE GENOMIC DNA]</scope>
    <source>
        <strain evidence="2 3">ES2</strain>
    </source>
</reference>
<evidence type="ECO:0000313" key="3">
    <source>
        <dbReference type="Proteomes" id="UP001260959"/>
    </source>
</evidence>
<keyword evidence="1" id="KW-1133">Transmembrane helix</keyword>
<proteinExistence type="predicted"/>
<keyword evidence="1" id="KW-0472">Membrane</keyword>
<keyword evidence="3" id="KW-1185">Reference proteome</keyword>
<evidence type="ECO:0000256" key="1">
    <source>
        <dbReference type="SAM" id="Phobius"/>
    </source>
</evidence>
<keyword evidence="1" id="KW-0812">Transmembrane</keyword>
<gene>
    <name evidence="2" type="ORF">REB14_21870</name>
</gene>
<dbReference type="RefSeq" id="WP_309523290.1">
    <property type="nucleotide sequence ID" value="NZ_JAVIXS010000020.1"/>
</dbReference>
<accession>A0ABU1EAJ8</accession>
<feature type="transmembrane region" description="Helical" evidence="1">
    <location>
        <begin position="216"/>
        <end position="240"/>
    </location>
</feature>
<name>A0ABU1EAJ8_9FLAO</name>
<organism evidence="2 3">
    <name type="scientific">Chryseobacterium metallicongregator</name>
    <dbReference type="NCBI Taxonomy" id="3073042"/>
    <lineage>
        <taxon>Bacteria</taxon>
        <taxon>Pseudomonadati</taxon>
        <taxon>Bacteroidota</taxon>
        <taxon>Flavobacteriia</taxon>
        <taxon>Flavobacteriales</taxon>
        <taxon>Weeksellaceae</taxon>
        <taxon>Chryseobacterium group</taxon>
        <taxon>Chryseobacterium</taxon>
    </lineage>
</organism>
<sequence>MSKRIKILQPVALYSAHEENSKTSDFLHEGEIVEFNREKRRNGINWMEIYVAGKILYIKKDFSKMYIVRDASLSDDSCTVVFIEENDGRKRSFSEVFSGSRIENEENNTAVKLSRTYDSGKKEKYLELFYDKNNADVNIKTLVKKDKFDITSENKIFLEILYGKKTGYILSNVDYSESKDWWMKPLMYIIMIAVAILAFAVIFKTGWIVIGPILLIPGAILAFVIMLVVKITLGILNFLFQRIRKRF</sequence>